<dbReference type="RefSeq" id="XP_069209432.1">
    <property type="nucleotide sequence ID" value="XM_069352014.1"/>
</dbReference>
<sequence>MPSDRPIIKLEEKRKSNAAEGSSVVKRRRPGTPRTRTIAPDSSDDDSGEKDIKPKLDNVPKEGIDFKYTREPTGRTRAPDALAISLQGEKDGVGHKIELWLPPSASVRSLKKYLVAHYGYSLDKLRLILDGKICMDKDTMASLDVEHGDAFDVYLEQLGG</sequence>
<dbReference type="CDD" id="cd17039">
    <property type="entry name" value="Ubl_ubiquitin_like"/>
    <property type="match status" value="1"/>
</dbReference>
<dbReference type="PROSITE" id="PS50053">
    <property type="entry name" value="UBIQUITIN_2"/>
    <property type="match status" value="1"/>
</dbReference>
<comment type="caution">
    <text evidence="3">The sequence shown here is derived from an EMBL/GenBank/DDBJ whole genome shotgun (WGS) entry which is preliminary data.</text>
</comment>
<dbReference type="SUPFAM" id="SSF54236">
    <property type="entry name" value="Ubiquitin-like"/>
    <property type="match status" value="1"/>
</dbReference>
<dbReference type="EMBL" id="JBBXJM010000003">
    <property type="protein sequence ID" value="KAL1409488.1"/>
    <property type="molecule type" value="Genomic_DNA"/>
</dbReference>
<dbReference type="Proteomes" id="UP001565368">
    <property type="component" value="Unassembled WGS sequence"/>
</dbReference>
<feature type="compositionally biased region" description="Basic and acidic residues" evidence="1">
    <location>
        <begin position="1"/>
        <end position="17"/>
    </location>
</feature>
<evidence type="ECO:0000256" key="1">
    <source>
        <dbReference type="SAM" id="MobiDB-lite"/>
    </source>
</evidence>
<keyword evidence="4" id="KW-1185">Reference proteome</keyword>
<dbReference type="InterPro" id="IPR000626">
    <property type="entry name" value="Ubiquitin-like_dom"/>
</dbReference>
<organism evidence="3 4">
    <name type="scientific">Vanrija albida</name>
    <dbReference type="NCBI Taxonomy" id="181172"/>
    <lineage>
        <taxon>Eukaryota</taxon>
        <taxon>Fungi</taxon>
        <taxon>Dikarya</taxon>
        <taxon>Basidiomycota</taxon>
        <taxon>Agaricomycotina</taxon>
        <taxon>Tremellomycetes</taxon>
        <taxon>Trichosporonales</taxon>
        <taxon>Trichosporonaceae</taxon>
        <taxon>Vanrija</taxon>
    </lineage>
</organism>
<dbReference type="GeneID" id="95984514"/>
<proteinExistence type="predicted"/>
<evidence type="ECO:0000259" key="2">
    <source>
        <dbReference type="PROSITE" id="PS50053"/>
    </source>
</evidence>
<name>A0ABR3Q540_9TREE</name>
<feature type="region of interest" description="Disordered" evidence="1">
    <location>
        <begin position="1"/>
        <end position="58"/>
    </location>
</feature>
<dbReference type="Gene3D" id="3.10.20.90">
    <property type="entry name" value="Phosphatidylinositol 3-kinase Catalytic Subunit, Chain A, domain 1"/>
    <property type="match status" value="1"/>
</dbReference>
<dbReference type="InterPro" id="IPR029071">
    <property type="entry name" value="Ubiquitin-like_domsf"/>
</dbReference>
<protein>
    <submittedName>
        <fullName evidence="3">Small ubiquitin-related modifier</fullName>
    </submittedName>
</protein>
<dbReference type="Pfam" id="PF00240">
    <property type="entry name" value="ubiquitin"/>
    <property type="match status" value="1"/>
</dbReference>
<feature type="domain" description="Ubiquitin-like" evidence="2">
    <location>
        <begin position="82"/>
        <end position="160"/>
    </location>
</feature>
<gene>
    <name evidence="3" type="primary">SUMO4</name>
    <name evidence="3" type="ORF">Q8F55_003471</name>
</gene>
<reference evidence="3 4" key="1">
    <citation type="submission" date="2023-08" db="EMBL/GenBank/DDBJ databases">
        <title>Annotated Genome Sequence of Vanrija albida AlHP1.</title>
        <authorList>
            <person name="Herzog R."/>
        </authorList>
    </citation>
    <scope>NUCLEOTIDE SEQUENCE [LARGE SCALE GENOMIC DNA]</scope>
    <source>
        <strain evidence="3 4">AlHP1</strain>
    </source>
</reference>
<accession>A0ABR3Q540</accession>
<evidence type="ECO:0000313" key="4">
    <source>
        <dbReference type="Proteomes" id="UP001565368"/>
    </source>
</evidence>
<feature type="compositionally biased region" description="Basic and acidic residues" evidence="1">
    <location>
        <begin position="49"/>
        <end position="58"/>
    </location>
</feature>
<evidence type="ECO:0000313" key="3">
    <source>
        <dbReference type="EMBL" id="KAL1409488.1"/>
    </source>
</evidence>